<evidence type="ECO:0000313" key="1">
    <source>
        <dbReference type="EMBL" id="EEV19502.1"/>
    </source>
</evidence>
<dbReference type="AlphaFoldDB" id="C8PSP1"/>
<reference evidence="1 2" key="1">
    <citation type="submission" date="2009-07" db="EMBL/GenBank/DDBJ databases">
        <authorList>
            <person name="Madupu R."/>
            <person name="Sebastian Y."/>
            <person name="Durkin A.S."/>
            <person name="Torralba M."/>
            <person name="Methe B."/>
            <person name="Sutton G.G."/>
            <person name="Strausberg R.L."/>
            <person name="Nelson K.E."/>
        </authorList>
    </citation>
    <scope>NUCLEOTIDE SEQUENCE [LARGE SCALE GENOMIC DNA]</scope>
    <source>
        <strain evidence="1 2">ATCC 35580</strain>
    </source>
</reference>
<proteinExistence type="predicted"/>
<dbReference type="EMBL" id="ACYH01000054">
    <property type="protein sequence ID" value="EEV19502.1"/>
    <property type="molecule type" value="Genomic_DNA"/>
</dbReference>
<accession>C8PSP1</accession>
<dbReference type="Proteomes" id="UP000004509">
    <property type="component" value="Unassembled WGS sequence"/>
</dbReference>
<dbReference type="GeneID" id="301461031"/>
<dbReference type="OrthoDB" id="9796641at2"/>
<dbReference type="eggNOG" id="COG3514">
    <property type="taxonomic scope" value="Bacteria"/>
</dbReference>
<protein>
    <submittedName>
        <fullName evidence="1">Toxin-antitoxin system, antitoxin component, ribbon-helix-helix domain protein</fullName>
    </submittedName>
</protein>
<evidence type="ECO:0000313" key="2">
    <source>
        <dbReference type="Proteomes" id="UP000004509"/>
    </source>
</evidence>
<sequence length="113" mass="13055">MSTIVTMTLEEVMNAPLTQEEILNIRQAAAKVPSKQTEYDPECPKQTKEELAQFRPLKEVKPELYAKLHPEWCKPKKTEIHIRVDTDVLEWYKAQGKGYQTKMNAVLRAHAFG</sequence>
<organism evidence="1 2">
    <name type="scientific">Treponema vincentii ATCC 35580</name>
    <dbReference type="NCBI Taxonomy" id="596324"/>
    <lineage>
        <taxon>Bacteria</taxon>
        <taxon>Pseudomonadati</taxon>
        <taxon>Spirochaetota</taxon>
        <taxon>Spirochaetia</taxon>
        <taxon>Spirochaetales</taxon>
        <taxon>Treponemataceae</taxon>
        <taxon>Treponema</taxon>
    </lineage>
</organism>
<name>C8PSP1_9SPIR</name>
<dbReference type="Pfam" id="PF14384">
    <property type="entry name" value="BrnA_antitoxin"/>
    <property type="match status" value="1"/>
</dbReference>
<dbReference type="RefSeq" id="WP_006189617.1">
    <property type="nucleotide sequence ID" value="NZ_ACYH01000054.1"/>
</dbReference>
<dbReference type="InterPro" id="IPR025528">
    <property type="entry name" value="BrnA_antitoxin"/>
</dbReference>
<comment type="caution">
    <text evidence="1">The sequence shown here is derived from an EMBL/GenBank/DDBJ whole genome shotgun (WGS) entry which is preliminary data.</text>
</comment>
<gene>
    <name evidence="1" type="ORF">TREVI0001_2431</name>
</gene>
<dbReference type="STRING" id="596324.TREVI0001_2431"/>